<feature type="chain" id="PRO_5022949171" evidence="5">
    <location>
        <begin position="27"/>
        <end position="113"/>
    </location>
</feature>
<evidence type="ECO:0000256" key="2">
    <source>
        <dbReference type="ARBA" id="ARBA00022525"/>
    </source>
</evidence>
<evidence type="ECO:0000256" key="5">
    <source>
        <dbReference type="SAM" id="SignalP"/>
    </source>
</evidence>
<protein>
    <submittedName>
        <fullName evidence="6">Uncharacterized protein</fullName>
    </submittedName>
</protein>
<accession>A0A5B7CCN9</accession>
<evidence type="ECO:0000313" key="6">
    <source>
        <dbReference type="EMBL" id="MPA78959.1"/>
    </source>
</evidence>
<dbReference type="PANTHER" id="PTHR33599:SF20">
    <property type="entry name" value="PROTEIN IDA"/>
    <property type="match status" value="1"/>
</dbReference>
<evidence type="ECO:0000256" key="4">
    <source>
        <dbReference type="SAM" id="MobiDB-lite"/>
    </source>
</evidence>
<feature type="region of interest" description="Disordered" evidence="4">
    <location>
        <begin position="94"/>
        <end position="113"/>
    </location>
</feature>
<gene>
    <name evidence="6" type="ORF">Din_048400</name>
</gene>
<dbReference type="GO" id="GO:0010227">
    <property type="term" value="P:floral organ abscission"/>
    <property type="evidence" value="ECO:0007669"/>
    <property type="project" value="InterPro"/>
</dbReference>
<dbReference type="PANTHER" id="PTHR33599">
    <property type="entry name" value="PROTEIN IDA-LIKE 5"/>
    <property type="match status" value="1"/>
</dbReference>
<organism evidence="6">
    <name type="scientific">Davidia involucrata</name>
    <name type="common">Dove tree</name>
    <dbReference type="NCBI Taxonomy" id="16924"/>
    <lineage>
        <taxon>Eukaryota</taxon>
        <taxon>Viridiplantae</taxon>
        <taxon>Streptophyta</taxon>
        <taxon>Embryophyta</taxon>
        <taxon>Tracheophyta</taxon>
        <taxon>Spermatophyta</taxon>
        <taxon>Magnoliopsida</taxon>
        <taxon>eudicotyledons</taxon>
        <taxon>Gunneridae</taxon>
        <taxon>Pentapetalae</taxon>
        <taxon>asterids</taxon>
        <taxon>Cornales</taxon>
        <taxon>Nyssaceae</taxon>
        <taxon>Davidia</taxon>
    </lineage>
</organism>
<keyword evidence="2" id="KW-0964">Secreted</keyword>
<sequence>MAKQIKLCHLTATIFFFLIICQSSTARPSNGFYPNKPLSLALPGDEVSASTVPANPSEKKHVQPCEMGYSKKMGIPAPKRLGAKYGPLLLSVLPKGDPIPPSGPSKRINDINN</sequence>
<reference evidence="6" key="1">
    <citation type="submission" date="2019-08" db="EMBL/GenBank/DDBJ databases">
        <title>Reference gene set and small RNA set construction with multiple tissues from Davidia involucrata Baill.</title>
        <authorList>
            <person name="Yang H."/>
            <person name="Zhou C."/>
            <person name="Li G."/>
            <person name="Wang J."/>
            <person name="Gao P."/>
            <person name="Wang M."/>
            <person name="Wang R."/>
            <person name="Zhao Y."/>
        </authorList>
    </citation>
    <scope>NUCLEOTIDE SEQUENCE</scope>
    <source>
        <tissue evidence="6">Mixed with DoveR01_LX</tissue>
    </source>
</reference>
<comment type="subcellular location">
    <subcellularLocation>
        <location evidence="1">Secreted</location>
        <location evidence="1">Extracellular space</location>
    </subcellularLocation>
</comment>
<dbReference type="GO" id="GO:0005576">
    <property type="term" value="C:extracellular region"/>
    <property type="evidence" value="ECO:0007669"/>
    <property type="project" value="UniProtKB-SubCell"/>
</dbReference>
<dbReference type="AlphaFoldDB" id="A0A5B7CCN9"/>
<name>A0A5B7CCN9_DAVIN</name>
<evidence type="ECO:0000256" key="1">
    <source>
        <dbReference type="ARBA" id="ARBA00004239"/>
    </source>
</evidence>
<feature type="signal peptide" evidence="5">
    <location>
        <begin position="1"/>
        <end position="26"/>
    </location>
</feature>
<evidence type="ECO:0000256" key="3">
    <source>
        <dbReference type="ARBA" id="ARBA00022729"/>
    </source>
</evidence>
<keyword evidence="3 5" id="KW-0732">Signal</keyword>
<dbReference type="EMBL" id="GHES01048400">
    <property type="protein sequence ID" value="MPA78959.1"/>
    <property type="molecule type" value="Transcribed_RNA"/>
</dbReference>
<dbReference type="InterPro" id="IPR039639">
    <property type="entry name" value="IDA-like"/>
</dbReference>
<proteinExistence type="predicted"/>